<protein>
    <submittedName>
        <fullName evidence="1">Uncharacterized protein</fullName>
    </submittedName>
</protein>
<evidence type="ECO:0000313" key="2">
    <source>
        <dbReference type="Proteomes" id="UP000800041"/>
    </source>
</evidence>
<sequence length="154" mass="18051">MKRYEELDKAKEKADREEKMRAYSWQGRPFISVADIMVAYTMVQRPCLQTIWLHNMVSETTIAGNMIAETVGQKKGKRSKIKDSKIEHLQMADIISRHYWRSYWFPALGLHGHDRYSITVYISNQKCFPFHSTILRNRPNGIRHGPKLRQLVGS</sequence>
<organism evidence="1 2">
    <name type="scientific">Aulographum hederae CBS 113979</name>
    <dbReference type="NCBI Taxonomy" id="1176131"/>
    <lineage>
        <taxon>Eukaryota</taxon>
        <taxon>Fungi</taxon>
        <taxon>Dikarya</taxon>
        <taxon>Ascomycota</taxon>
        <taxon>Pezizomycotina</taxon>
        <taxon>Dothideomycetes</taxon>
        <taxon>Pleosporomycetidae</taxon>
        <taxon>Aulographales</taxon>
        <taxon>Aulographaceae</taxon>
    </lineage>
</organism>
<dbReference type="Proteomes" id="UP000800041">
    <property type="component" value="Unassembled WGS sequence"/>
</dbReference>
<keyword evidence="2" id="KW-1185">Reference proteome</keyword>
<evidence type="ECO:0000313" key="1">
    <source>
        <dbReference type="EMBL" id="KAF1982607.1"/>
    </source>
</evidence>
<accession>A0A6G1GPC3</accession>
<name>A0A6G1GPC3_9PEZI</name>
<reference evidence="1" key="1">
    <citation type="journal article" date="2020" name="Stud. Mycol.">
        <title>101 Dothideomycetes genomes: a test case for predicting lifestyles and emergence of pathogens.</title>
        <authorList>
            <person name="Haridas S."/>
            <person name="Albert R."/>
            <person name="Binder M."/>
            <person name="Bloem J."/>
            <person name="Labutti K."/>
            <person name="Salamov A."/>
            <person name="Andreopoulos B."/>
            <person name="Baker S."/>
            <person name="Barry K."/>
            <person name="Bills G."/>
            <person name="Bluhm B."/>
            <person name="Cannon C."/>
            <person name="Castanera R."/>
            <person name="Culley D."/>
            <person name="Daum C."/>
            <person name="Ezra D."/>
            <person name="Gonzalez J."/>
            <person name="Henrissat B."/>
            <person name="Kuo A."/>
            <person name="Liang C."/>
            <person name="Lipzen A."/>
            <person name="Lutzoni F."/>
            <person name="Magnuson J."/>
            <person name="Mondo S."/>
            <person name="Nolan M."/>
            <person name="Ohm R."/>
            <person name="Pangilinan J."/>
            <person name="Park H.-J."/>
            <person name="Ramirez L."/>
            <person name="Alfaro M."/>
            <person name="Sun H."/>
            <person name="Tritt A."/>
            <person name="Yoshinaga Y."/>
            <person name="Zwiers L.-H."/>
            <person name="Turgeon B."/>
            <person name="Goodwin S."/>
            <person name="Spatafora J."/>
            <person name="Crous P."/>
            <person name="Grigoriev I."/>
        </authorList>
    </citation>
    <scope>NUCLEOTIDE SEQUENCE</scope>
    <source>
        <strain evidence="1">CBS 113979</strain>
    </source>
</reference>
<proteinExistence type="predicted"/>
<dbReference type="AlphaFoldDB" id="A0A6G1GPC3"/>
<dbReference type="EMBL" id="ML977182">
    <property type="protein sequence ID" value="KAF1982607.1"/>
    <property type="molecule type" value="Genomic_DNA"/>
</dbReference>
<gene>
    <name evidence="1" type="ORF">K402DRAFT_190809</name>
</gene>